<dbReference type="SUPFAM" id="SSF111369">
    <property type="entry name" value="HlyD-like secretion proteins"/>
    <property type="match status" value="1"/>
</dbReference>
<evidence type="ECO:0000259" key="5">
    <source>
        <dbReference type="Pfam" id="PF25989"/>
    </source>
</evidence>
<dbReference type="EMBL" id="JAAIKC010000001">
    <property type="protein sequence ID" value="NEW04750.1"/>
    <property type="molecule type" value="Genomic_DNA"/>
</dbReference>
<keyword evidence="3" id="KW-0732">Signal</keyword>
<organism evidence="6">
    <name type="scientific">Paenibacillus sp. SYP-B3998</name>
    <dbReference type="NCBI Taxonomy" id="2678564"/>
    <lineage>
        <taxon>Bacteria</taxon>
        <taxon>Bacillati</taxon>
        <taxon>Bacillota</taxon>
        <taxon>Bacilli</taxon>
        <taxon>Bacillales</taxon>
        <taxon>Paenibacillaceae</taxon>
        <taxon>Paenibacillus</taxon>
    </lineage>
</organism>
<dbReference type="Gene3D" id="2.40.30.170">
    <property type="match status" value="1"/>
</dbReference>
<dbReference type="NCBIfam" id="TIGR01730">
    <property type="entry name" value="RND_mfp"/>
    <property type="match status" value="1"/>
</dbReference>
<evidence type="ECO:0000256" key="3">
    <source>
        <dbReference type="SAM" id="SignalP"/>
    </source>
</evidence>
<dbReference type="PANTHER" id="PTHR30469:SF15">
    <property type="entry name" value="HLYD FAMILY OF SECRETION PROTEINS"/>
    <property type="match status" value="1"/>
</dbReference>
<evidence type="ECO:0000256" key="1">
    <source>
        <dbReference type="ARBA" id="ARBA00009477"/>
    </source>
</evidence>
<dbReference type="GO" id="GO:0015562">
    <property type="term" value="F:efflux transmembrane transporter activity"/>
    <property type="evidence" value="ECO:0007669"/>
    <property type="project" value="TreeGrafter"/>
</dbReference>
<name>A0A6G3ZRR8_9BACL</name>
<feature type="chain" id="PRO_5038961872" evidence="3">
    <location>
        <begin position="24"/>
        <end position="413"/>
    </location>
</feature>
<comment type="similarity">
    <text evidence="1">Belongs to the membrane fusion protein (MFP) (TC 8.A.1) family.</text>
</comment>
<sequence length="413" mass="45766">MSKMNNKKSLSIMMLTLLLVASGCGVKQTEEKSASSSLSAAKVVSVGTVQKVKWDEHTELAADVIPFLELDVVVKANGDVVNVNKRRGDTVSKDETIMEIDKTDILREKEKVDAALLSATEQYDKAKKDLADSKKEIELSIAKTDLSVSDLERDYAKLRNDYDQGLAEKNQIKLMETKLNQVRLDLELLHSKKNTLETSNPLSQAEYQLKSARISQENWQRSLSYYDVKAPISGILTYMPAEEGMTLQSGMQIAKVQQQNLVKLKANLTESYWLLAQGKNELGFTNPSTGESFTGKVIYVSSTADLQTKTFELQLQADNSQGKLKPGTRVMLQFNESLPNESLTIPADAIVSDNGQTFVFIVKGEKVEKRVVKTGKLKDNKQEITSGLDGSEKLVTHGQLRLQDGEQVSIAQP</sequence>
<dbReference type="Pfam" id="PF25989">
    <property type="entry name" value="YknX_C"/>
    <property type="match status" value="1"/>
</dbReference>
<dbReference type="InterPro" id="IPR058637">
    <property type="entry name" value="YknX-like_C"/>
</dbReference>
<comment type="caution">
    <text evidence="6">The sequence shown here is derived from an EMBL/GenBank/DDBJ whole genome shotgun (WGS) entry which is preliminary data.</text>
</comment>
<evidence type="ECO:0000256" key="2">
    <source>
        <dbReference type="SAM" id="Coils"/>
    </source>
</evidence>
<gene>
    <name evidence="6" type="ORF">GK047_01780</name>
</gene>
<evidence type="ECO:0000313" key="6">
    <source>
        <dbReference type="EMBL" id="NEW04750.1"/>
    </source>
</evidence>
<dbReference type="PROSITE" id="PS51257">
    <property type="entry name" value="PROKAR_LIPOPROTEIN"/>
    <property type="match status" value="1"/>
</dbReference>
<dbReference type="Gene3D" id="2.40.420.20">
    <property type="match status" value="1"/>
</dbReference>
<feature type="domain" description="YknX-like C-terminal permuted SH3-like" evidence="5">
    <location>
        <begin position="343"/>
        <end position="409"/>
    </location>
</feature>
<dbReference type="PANTHER" id="PTHR30469">
    <property type="entry name" value="MULTIDRUG RESISTANCE PROTEIN MDTA"/>
    <property type="match status" value="1"/>
</dbReference>
<dbReference type="Pfam" id="PF25954">
    <property type="entry name" value="Beta-barrel_RND_2"/>
    <property type="match status" value="1"/>
</dbReference>
<dbReference type="Gene3D" id="2.40.50.100">
    <property type="match status" value="1"/>
</dbReference>
<accession>A0A6G3ZRR8</accession>
<proteinExistence type="inferred from homology"/>
<feature type="domain" description="CusB-like beta-barrel" evidence="4">
    <location>
        <begin position="267"/>
        <end position="336"/>
    </location>
</feature>
<dbReference type="InterPro" id="IPR006143">
    <property type="entry name" value="RND_pump_MFP"/>
</dbReference>
<feature type="coiled-coil region" evidence="2">
    <location>
        <begin position="109"/>
        <end position="168"/>
    </location>
</feature>
<dbReference type="AlphaFoldDB" id="A0A6G3ZRR8"/>
<dbReference type="Gene3D" id="1.10.287.470">
    <property type="entry name" value="Helix hairpin bin"/>
    <property type="match status" value="1"/>
</dbReference>
<reference evidence="6" key="1">
    <citation type="submission" date="2020-02" db="EMBL/GenBank/DDBJ databases">
        <authorList>
            <person name="Shen X.-R."/>
            <person name="Zhang Y.-X."/>
        </authorList>
    </citation>
    <scope>NUCLEOTIDE SEQUENCE</scope>
    <source>
        <strain evidence="6">SYP-B3998</strain>
    </source>
</reference>
<keyword evidence="2" id="KW-0175">Coiled coil</keyword>
<dbReference type="InterPro" id="IPR058792">
    <property type="entry name" value="Beta-barrel_RND_2"/>
</dbReference>
<evidence type="ECO:0000259" key="4">
    <source>
        <dbReference type="Pfam" id="PF25954"/>
    </source>
</evidence>
<feature type="signal peptide" evidence="3">
    <location>
        <begin position="1"/>
        <end position="23"/>
    </location>
</feature>
<protein>
    <submittedName>
        <fullName evidence="6">Efflux RND transporter periplasmic adaptor subunit</fullName>
    </submittedName>
</protein>
<dbReference type="GO" id="GO:1990281">
    <property type="term" value="C:efflux pump complex"/>
    <property type="evidence" value="ECO:0007669"/>
    <property type="project" value="TreeGrafter"/>
</dbReference>